<evidence type="ECO:0000256" key="2">
    <source>
        <dbReference type="ARBA" id="ARBA00022763"/>
    </source>
</evidence>
<dbReference type="PANTHER" id="PTHR10073:SF12">
    <property type="entry name" value="DNA MISMATCH REPAIR PROTEIN MLH1"/>
    <property type="match status" value="1"/>
</dbReference>
<name>A0A2T2WER1_9FIRM</name>
<dbReference type="SMART" id="SM00853">
    <property type="entry name" value="MutL_C"/>
    <property type="match status" value="1"/>
</dbReference>
<dbReference type="Gene3D" id="3.30.230.10">
    <property type="match status" value="1"/>
</dbReference>
<keyword evidence="2 4" id="KW-0227">DNA damage</keyword>
<sequence length="565" mass="63028">MGSIRRLDPIVANQIAAGEVVERPASVIKELIENSLDAQATQIVVEVRDDEGWTLEVRDNGQGIDAEDLPLAVERHSTSKLTQLSDLETASTLGFRGEALAAIASVSRMAIASRPLSDSIGHRMTVDFGVTGAVQPCPMNVGTRVQVQAVFSRQPARLKALRTPAAEFGTMQHVVQTLAISRADVQFLLTRNGRTILETPGRGDHRATLLALFGRELSAELLPVDYHTERHVTVSGFIAPAHRHRANRLGEALYINSRWVTNWLLRAAVEEAFRPNLPERRYPYFWIWLDVPLSDVDPNAHPTKAEVRLVKEQFLRATLHRAVSDALMNTSAPPTWETAMHEKSTPYQSQQVDWDFSHTPERPVVRRQYQELVPLAQWRAKYIVAQGPEGLCLIDQHAAHERIYYERFRRMGQAVSTSQALLIALPETLSGTEWAVWAAHQADLAAWGFDVQALGGTTVAVRAVPTAFHDLQSHQGLLRTVLQLLDSPEAALHPGHPVSWAEESFYAMAACKAAIKANRPLSMMEMQDLLDEMTRAEDPRACPHGRPTMVVLTLEEVDRRFGRRN</sequence>
<dbReference type="SUPFAM" id="SSF55874">
    <property type="entry name" value="ATPase domain of HSP90 chaperone/DNA topoisomerase II/histidine kinase"/>
    <property type="match status" value="1"/>
</dbReference>
<dbReference type="NCBIfam" id="TIGR00585">
    <property type="entry name" value="mutl"/>
    <property type="match status" value="1"/>
</dbReference>
<dbReference type="GO" id="GO:0005524">
    <property type="term" value="F:ATP binding"/>
    <property type="evidence" value="ECO:0007669"/>
    <property type="project" value="InterPro"/>
</dbReference>
<feature type="domain" description="MutL C-terminal dimerisation" evidence="5">
    <location>
        <begin position="374"/>
        <end position="521"/>
    </location>
</feature>
<dbReference type="AlphaFoldDB" id="A0A2T2WER1"/>
<protein>
    <recommendedName>
        <fullName evidence="4">DNA mismatch repair protein MutL</fullName>
    </recommendedName>
</protein>
<dbReference type="Proteomes" id="UP000241848">
    <property type="component" value="Unassembled WGS sequence"/>
</dbReference>
<dbReference type="GO" id="GO:0030983">
    <property type="term" value="F:mismatched DNA binding"/>
    <property type="evidence" value="ECO:0007669"/>
    <property type="project" value="InterPro"/>
</dbReference>
<evidence type="ECO:0000313" key="7">
    <source>
        <dbReference type="EMBL" id="PSR20732.1"/>
    </source>
</evidence>
<evidence type="ECO:0000259" key="5">
    <source>
        <dbReference type="SMART" id="SM00853"/>
    </source>
</evidence>
<dbReference type="InterPro" id="IPR038973">
    <property type="entry name" value="MutL/Mlh/Pms-like"/>
</dbReference>
<dbReference type="InterPro" id="IPR013507">
    <property type="entry name" value="DNA_mismatch_S5_2-like"/>
</dbReference>
<keyword evidence="3 4" id="KW-0234">DNA repair</keyword>
<dbReference type="Gene3D" id="3.30.565.10">
    <property type="entry name" value="Histidine kinase-like ATPase, C-terminal domain"/>
    <property type="match status" value="1"/>
</dbReference>
<dbReference type="GO" id="GO:0140664">
    <property type="term" value="F:ATP-dependent DNA damage sensor activity"/>
    <property type="evidence" value="ECO:0007669"/>
    <property type="project" value="InterPro"/>
</dbReference>
<feature type="domain" description="DNA mismatch repair protein S5" evidence="6">
    <location>
        <begin position="209"/>
        <end position="328"/>
    </location>
</feature>
<dbReference type="InterPro" id="IPR042121">
    <property type="entry name" value="MutL_C_regsub"/>
</dbReference>
<dbReference type="InterPro" id="IPR042120">
    <property type="entry name" value="MutL_C_dimsub"/>
</dbReference>
<dbReference type="SUPFAM" id="SSF118116">
    <property type="entry name" value="DNA mismatch repair protein MutL"/>
    <property type="match status" value="1"/>
</dbReference>
<evidence type="ECO:0000313" key="8">
    <source>
        <dbReference type="Proteomes" id="UP000241848"/>
    </source>
</evidence>
<dbReference type="Gene3D" id="3.30.1540.20">
    <property type="entry name" value="MutL, C-terminal domain, dimerisation subdomain"/>
    <property type="match status" value="1"/>
</dbReference>
<dbReference type="CDD" id="cd16926">
    <property type="entry name" value="HATPase_MutL-MLH-PMS-like"/>
    <property type="match status" value="1"/>
</dbReference>
<dbReference type="Pfam" id="PF08676">
    <property type="entry name" value="MutL_C"/>
    <property type="match status" value="1"/>
</dbReference>
<reference evidence="7 8" key="1">
    <citation type="journal article" date="2014" name="BMC Genomics">
        <title>Comparison of environmental and isolate Sulfobacillus genomes reveals diverse carbon, sulfur, nitrogen, and hydrogen metabolisms.</title>
        <authorList>
            <person name="Justice N.B."/>
            <person name="Norman A."/>
            <person name="Brown C.T."/>
            <person name="Singh A."/>
            <person name="Thomas B.C."/>
            <person name="Banfield J.F."/>
        </authorList>
    </citation>
    <scope>NUCLEOTIDE SEQUENCE [LARGE SCALE GENOMIC DNA]</scope>
    <source>
        <strain evidence="7">AMDSBA3</strain>
    </source>
</reference>
<dbReference type="InterPro" id="IPR020568">
    <property type="entry name" value="Ribosomal_Su5_D2-typ_SF"/>
</dbReference>
<dbReference type="EMBL" id="PXYV01000052">
    <property type="protein sequence ID" value="PSR20732.1"/>
    <property type="molecule type" value="Genomic_DNA"/>
</dbReference>
<dbReference type="InterPro" id="IPR036890">
    <property type="entry name" value="HATPase_C_sf"/>
</dbReference>
<dbReference type="InterPro" id="IPR014762">
    <property type="entry name" value="DNA_mismatch_repair_CS"/>
</dbReference>
<dbReference type="Pfam" id="PF01119">
    <property type="entry name" value="DNA_mis_repair"/>
    <property type="match status" value="1"/>
</dbReference>
<dbReference type="GO" id="GO:0032300">
    <property type="term" value="C:mismatch repair complex"/>
    <property type="evidence" value="ECO:0007669"/>
    <property type="project" value="InterPro"/>
</dbReference>
<dbReference type="InterPro" id="IPR014721">
    <property type="entry name" value="Ribsml_uS5_D2-typ_fold_subgr"/>
</dbReference>
<evidence type="ECO:0000256" key="3">
    <source>
        <dbReference type="ARBA" id="ARBA00023204"/>
    </source>
</evidence>
<comment type="function">
    <text evidence="4">This protein is involved in the repair of mismatches in DNA. It is required for dam-dependent methyl-directed DNA mismatch repair. May act as a 'molecular matchmaker', a protein that promotes the formation of a stable complex between two or more DNA-binding proteins in an ATP-dependent manner without itself being part of a final effector complex.</text>
</comment>
<gene>
    <name evidence="4" type="primary">mutL</name>
    <name evidence="7" type="ORF">C7B45_13675</name>
</gene>
<dbReference type="SUPFAM" id="SSF54211">
    <property type="entry name" value="Ribosomal protein S5 domain 2-like"/>
    <property type="match status" value="1"/>
</dbReference>
<dbReference type="PANTHER" id="PTHR10073">
    <property type="entry name" value="DNA MISMATCH REPAIR PROTEIN MLH, PMS, MUTL"/>
    <property type="match status" value="1"/>
</dbReference>
<dbReference type="HAMAP" id="MF_00149">
    <property type="entry name" value="DNA_mis_repair"/>
    <property type="match status" value="1"/>
</dbReference>
<dbReference type="Pfam" id="PF13589">
    <property type="entry name" value="HATPase_c_3"/>
    <property type="match status" value="1"/>
</dbReference>
<proteinExistence type="inferred from homology"/>
<dbReference type="InterPro" id="IPR014790">
    <property type="entry name" value="MutL_C"/>
</dbReference>
<dbReference type="SMART" id="SM01340">
    <property type="entry name" value="DNA_mis_repair"/>
    <property type="match status" value="1"/>
</dbReference>
<evidence type="ECO:0000256" key="4">
    <source>
        <dbReference type="HAMAP-Rule" id="MF_00149"/>
    </source>
</evidence>
<organism evidence="7 8">
    <name type="scientific">Sulfobacillus acidophilus</name>
    <dbReference type="NCBI Taxonomy" id="53633"/>
    <lineage>
        <taxon>Bacteria</taxon>
        <taxon>Bacillati</taxon>
        <taxon>Bacillota</taxon>
        <taxon>Clostridia</taxon>
        <taxon>Eubacteriales</taxon>
        <taxon>Clostridiales Family XVII. Incertae Sedis</taxon>
        <taxon>Sulfobacillus</taxon>
    </lineage>
</organism>
<dbReference type="InterPro" id="IPR020667">
    <property type="entry name" value="DNA_mismatch_repair_MutL"/>
</dbReference>
<dbReference type="CDD" id="cd00782">
    <property type="entry name" value="MutL_Trans"/>
    <property type="match status" value="1"/>
</dbReference>
<accession>A0A2T2WER1</accession>
<evidence type="ECO:0000259" key="6">
    <source>
        <dbReference type="SMART" id="SM01340"/>
    </source>
</evidence>
<comment type="similarity">
    <text evidence="1 4">Belongs to the DNA mismatch repair MutL/HexB family.</text>
</comment>
<dbReference type="InterPro" id="IPR002099">
    <property type="entry name" value="MutL/Mlh/PMS"/>
</dbReference>
<dbReference type="FunFam" id="3.30.565.10:FF:000003">
    <property type="entry name" value="DNA mismatch repair endonuclease MutL"/>
    <property type="match status" value="1"/>
</dbReference>
<dbReference type="Gene3D" id="3.30.1370.100">
    <property type="entry name" value="MutL, C-terminal domain, regulatory subdomain"/>
    <property type="match status" value="1"/>
</dbReference>
<comment type="caution">
    <text evidence="7">The sequence shown here is derived from an EMBL/GenBank/DDBJ whole genome shotgun (WGS) entry which is preliminary data.</text>
</comment>
<dbReference type="GO" id="GO:0006298">
    <property type="term" value="P:mismatch repair"/>
    <property type="evidence" value="ECO:0007669"/>
    <property type="project" value="UniProtKB-UniRule"/>
</dbReference>
<dbReference type="InterPro" id="IPR037198">
    <property type="entry name" value="MutL_C_sf"/>
</dbReference>
<evidence type="ECO:0000256" key="1">
    <source>
        <dbReference type="ARBA" id="ARBA00006082"/>
    </source>
</evidence>
<dbReference type="GO" id="GO:0016887">
    <property type="term" value="F:ATP hydrolysis activity"/>
    <property type="evidence" value="ECO:0007669"/>
    <property type="project" value="InterPro"/>
</dbReference>
<dbReference type="PROSITE" id="PS00058">
    <property type="entry name" value="DNA_MISMATCH_REPAIR_1"/>
    <property type="match status" value="1"/>
</dbReference>